<geneLocation type="plasmid" evidence="2">
    <name>p17-15-vir-like</name>
</geneLocation>
<keyword evidence="1" id="KW-0812">Transmembrane</keyword>
<dbReference type="AlphaFoldDB" id="A0A8B0SSS8"/>
<protein>
    <submittedName>
        <fullName evidence="2">Uncharacterized protein</fullName>
    </submittedName>
</protein>
<feature type="transmembrane region" description="Helical" evidence="1">
    <location>
        <begin position="14"/>
        <end position="30"/>
    </location>
</feature>
<keyword evidence="1" id="KW-1133">Transmembrane helix</keyword>
<organism evidence="2">
    <name type="scientific">Klebsiella pneumoniae</name>
    <dbReference type="NCBI Taxonomy" id="573"/>
    <lineage>
        <taxon>Bacteria</taxon>
        <taxon>Pseudomonadati</taxon>
        <taxon>Pseudomonadota</taxon>
        <taxon>Gammaproteobacteria</taxon>
        <taxon>Enterobacterales</taxon>
        <taxon>Enterobacteriaceae</taxon>
        <taxon>Klebsiella/Raoultella group</taxon>
        <taxon>Klebsiella</taxon>
        <taxon>Klebsiella pneumoniae complex</taxon>
    </lineage>
</organism>
<reference evidence="2" key="1">
    <citation type="submission" date="2020-01" db="EMBL/GenBank/DDBJ databases">
        <authorList>
            <person name="Qin S."/>
        </authorList>
    </citation>
    <scope>NUCLEOTIDE SEQUENCE</scope>
    <source>
        <strain evidence="2">CVir17-16-YZ6g</strain>
        <plasmid evidence="2">p17-15-vir-like</plasmid>
    </source>
</reference>
<proteinExistence type="predicted"/>
<accession>A0A8B0SSS8</accession>
<keyword evidence="2" id="KW-0614">Plasmid</keyword>
<sequence length="41" mass="4969">MFIRNINPTRLQDYFLEACLFIFFIFRPIVRISSNMLMISP</sequence>
<evidence type="ECO:0000256" key="1">
    <source>
        <dbReference type="SAM" id="Phobius"/>
    </source>
</evidence>
<dbReference type="EMBL" id="MN956836">
    <property type="protein sequence ID" value="QTX13924.1"/>
    <property type="molecule type" value="Genomic_DNA"/>
</dbReference>
<keyword evidence="1" id="KW-0472">Membrane</keyword>
<name>A0A8B0SSS8_KLEPN</name>
<evidence type="ECO:0000313" key="2">
    <source>
        <dbReference type="EMBL" id="QTX13924.1"/>
    </source>
</evidence>